<accession>A0ABU2F7W2</accession>
<gene>
    <name evidence="1" type="ORF">NDI56_02910</name>
</gene>
<dbReference type="Gene3D" id="3.40.1260.10">
    <property type="entry name" value="DsrEFH-like"/>
    <property type="match status" value="1"/>
</dbReference>
<dbReference type="RefSeq" id="WP_310917926.1">
    <property type="nucleotide sequence ID" value="NZ_JAMQON010000001.1"/>
</dbReference>
<dbReference type="InterPro" id="IPR027396">
    <property type="entry name" value="DsrEFH-like"/>
</dbReference>
<dbReference type="SUPFAM" id="SSF75169">
    <property type="entry name" value="DsrEFH-like"/>
    <property type="match status" value="1"/>
</dbReference>
<dbReference type="PANTHER" id="PTHR37691">
    <property type="entry name" value="BLR3518 PROTEIN"/>
    <property type="match status" value="1"/>
</dbReference>
<evidence type="ECO:0000313" key="2">
    <source>
        <dbReference type="Proteomes" id="UP001259659"/>
    </source>
</evidence>
<dbReference type="EMBL" id="JAMQON010000001">
    <property type="protein sequence ID" value="MDS0258358.1"/>
    <property type="molecule type" value="Genomic_DNA"/>
</dbReference>
<comment type="caution">
    <text evidence="1">The sequence shown here is derived from an EMBL/GenBank/DDBJ whole genome shotgun (WGS) entry which is preliminary data.</text>
</comment>
<sequence>MQSVVHLVSADETEQETALTIAQNMLDDESGSIDDVAVVVQGPAITAASAESEHSDEVQSLLDAGVSVRACRNTLAATDMDESALVDGIETVPEGAVEVTRLEDQGYAYLRP</sequence>
<keyword evidence="2" id="KW-1185">Reference proteome</keyword>
<dbReference type="InterPro" id="IPR003787">
    <property type="entry name" value="Sulphur_relay_DsrE/F-like"/>
</dbReference>
<protein>
    <submittedName>
        <fullName evidence="1">DsrE family protein</fullName>
    </submittedName>
</protein>
<proteinExistence type="predicted"/>
<organism evidence="1 2">
    <name type="scientific">Haloarcula saliterrae</name>
    <dbReference type="NCBI Taxonomy" id="2950534"/>
    <lineage>
        <taxon>Archaea</taxon>
        <taxon>Methanobacteriati</taxon>
        <taxon>Methanobacteriota</taxon>
        <taxon>Stenosarchaea group</taxon>
        <taxon>Halobacteria</taxon>
        <taxon>Halobacteriales</taxon>
        <taxon>Haloarculaceae</taxon>
        <taxon>Haloarcula</taxon>
    </lineage>
</organism>
<dbReference type="Proteomes" id="UP001259659">
    <property type="component" value="Unassembled WGS sequence"/>
</dbReference>
<evidence type="ECO:0000313" key="1">
    <source>
        <dbReference type="EMBL" id="MDS0258358.1"/>
    </source>
</evidence>
<dbReference type="PANTHER" id="PTHR37691:SF1">
    <property type="entry name" value="BLR3518 PROTEIN"/>
    <property type="match status" value="1"/>
</dbReference>
<reference evidence="1 2" key="1">
    <citation type="submission" date="2022-06" db="EMBL/GenBank/DDBJ databases">
        <title>Haloarcula sp. a new haloarchaeum isolate from saline soil.</title>
        <authorList>
            <person name="Strakova D."/>
            <person name="Galisteo C."/>
            <person name="Sanchez-Porro C."/>
            <person name="Ventosa A."/>
        </authorList>
    </citation>
    <scope>NUCLEOTIDE SEQUENCE [LARGE SCALE GENOMIC DNA]</scope>
    <source>
        <strain evidence="1 2">S1CR25-12</strain>
    </source>
</reference>
<dbReference type="Pfam" id="PF02635">
    <property type="entry name" value="DsrE"/>
    <property type="match status" value="1"/>
</dbReference>
<name>A0ABU2F7W2_9EURY</name>